<organism evidence="1">
    <name type="scientific">marine sediment metagenome</name>
    <dbReference type="NCBI Taxonomy" id="412755"/>
    <lineage>
        <taxon>unclassified sequences</taxon>
        <taxon>metagenomes</taxon>
        <taxon>ecological metagenomes</taxon>
    </lineage>
</organism>
<gene>
    <name evidence="1" type="ORF">S01H4_29383</name>
</gene>
<protein>
    <submittedName>
        <fullName evidence="1">Uncharacterized protein</fullName>
    </submittedName>
</protein>
<comment type="caution">
    <text evidence="1">The sequence shown here is derived from an EMBL/GenBank/DDBJ whole genome shotgun (WGS) entry which is preliminary data.</text>
</comment>
<reference evidence="1" key="1">
    <citation type="journal article" date="2014" name="Front. Microbiol.">
        <title>High frequency of phylogenetically diverse reductive dehalogenase-homologous genes in deep subseafloor sedimentary metagenomes.</title>
        <authorList>
            <person name="Kawai M."/>
            <person name="Futagami T."/>
            <person name="Toyoda A."/>
            <person name="Takaki Y."/>
            <person name="Nishi S."/>
            <person name="Hori S."/>
            <person name="Arai W."/>
            <person name="Tsubouchi T."/>
            <person name="Morono Y."/>
            <person name="Uchiyama I."/>
            <person name="Ito T."/>
            <person name="Fujiyama A."/>
            <person name="Inagaki F."/>
            <person name="Takami H."/>
        </authorList>
    </citation>
    <scope>NUCLEOTIDE SEQUENCE</scope>
    <source>
        <strain evidence="1">Expedition CK06-06</strain>
    </source>
</reference>
<sequence>QTRGSQGFGAPSAFSDAQNTTGKPIVAVSKSKNSIYATVSEFFTTSKNEKKYLQSQQYHLLGV</sequence>
<name>X1A9Y5_9ZZZZ</name>
<accession>X1A9Y5</accession>
<proteinExistence type="predicted"/>
<feature type="non-terminal residue" evidence="1">
    <location>
        <position position="1"/>
    </location>
</feature>
<dbReference type="EMBL" id="BART01014996">
    <property type="protein sequence ID" value="GAG79270.1"/>
    <property type="molecule type" value="Genomic_DNA"/>
</dbReference>
<evidence type="ECO:0000313" key="1">
    <source>
        <dbReference type="EMBL" id="GAG79270.1"/>
    </source>
</evidence>
<feature type="non-terminal residue" evidence="1">
    <location>
        <position position="63"/>
    </location>
</feature>
<dbReference type="AlphaFoldDB" id="X1A9Y5"/>